<accession>A0ABV6JIC3</accession>
<dbReference type="EMBL" id="JBHLVF010000041">
    <property type="protein sequence ID" value="MFC0394288.1"/>
    <property type="molecule type" value="Genomic_DNA"/>
</dbReference>
<comment type="caution">
    <text evidence="1">The sequence shown here is derived from an EMBL/GenBank/DDBJ whole genome shotgun (WGS) entry which is preliminary data.</text>
</comment>
<keyword evidence="2" id="KW-1185">Reference proteome</keyword>
<evidence type="ECO:0000313" key="2">
    <source>
        <dbReference type="Proteomes" id="UP001589818"/>
    </source>
</evidence>
<sequence>MYIRFHGNYSSPKTEEPYGIFVVIYHLQRDGKLSESDNRTYFETKEWFEQHLPNPPYYEDNSAIKAVIWFKDNPKTRVMINKLEPLITIAAKYETELTRTVAVDPPGIVVYEDDYQIAVIKS</sequence>
<organism evidence="1 2">
    <name type="scientific">Paenibacillus mendelii</name>
    <dbReference type="NCBI Taxonomy" id="206163"/>
    <lineage>
        <taxon>Bacteria</taxon>
        <taxon>Bacillati</taxon>
        <taxon>Bacillota</taxon>
        <taxon>Bacilli</taxon>
        <taxon>Bacillales</taxon>
        <taxon>Paenibacillaceae</taxon>
        <taxon>Paenibacillus</taxon>
    </lineage>
</organism>
<name>A0ABV6JIC3_9BACL</name>
<dbReference type="RefSeq" id="WP_204815444.1">
    <property type="nucleotide sequence ID" value="NZ_JANHOF010000001.1"/>
</dbReference>
<reference evidence="1 2" key="1">
    <citation type="submission" date="2024-09" db="EMBL/GenBank/DDBJ databases">
        <authorList>
            <person name="Sun Q."/>
            <person name="Mori K."/>
        </authorList>
    </citation>
    <scope>NUCLEOTIDE SEQUENCE [LARGE SCALE GENOMIC DNA]</scope>
    <source>
        <strain evidence="1 2">CCM 4839</strain>
    </source>
</reference>
<proteinExistence type="predicted"/>
<evidence type="ECO:0000313" key="1">
    <source>
        <dbReference type="EMBL" id="MFC0394288.1"/>
    </source>
</evidence>
<gene>
    <name evidence="1" type="ORF">ACFFJ8_23355</name>
</gene>
<protein>
    <submittedName>
        <fullName evidence="1">Uncharacterized protein</fullName>
    </submittedName>
</protein>
<dbReference type="Proteomes" id="UP001589818">
    <property type="component" value="Unassembled WGS sequence"/>
</dbReference>